<organism evidence="2 3">
    <name type="scientific">Neisseria cinerea ATCC 14685</name>
    <dbReference type="NCBI Taxonomy" id="546262"/>
    <lineage>
        <taxon>Bacteria</taxon>
        <taxon>Pseudomonadati</taxon>
        <taxon>Pseudomonadota</taxon>
        <taxon>Betaproteobacteria</taxon>
        <taxon>Neisseriales</taxon>
        <taxon>Neisseriaceae</taxon>
        <taxon>Neisseria</taxon>
    </lineage>
</organism>
<evidence type="ECO:0000313" key="2">
    <source>
        <dbReference type="EMBL" id="EEZ71049.1"/>
    </source>
</evidence>
<proteinExistence type="predicted"/>
<dbReference type="STRING" id="546262.NEICINOT_04799"/>
<dbReference type="Proteomes" id="UP000003294">
    <property type="component" value="Unassembled WGS sequence"/>
</dbReference>
<evidence type="ECO:0000256" key="1">
    <source>
        <dbReference type="SAM" id="Phobius"/>
    </source>
</evidence>
<gene>
    <name evidence="2" type="ORF">NEICINOT_04799</name>
</gene>
<keyword evidence="1" id="KW-0812">Transmembrane</keyword>
<dbReference type="AlphaFoldDB" id="D0W550"/>
<protein>
    <submittedName>
        <fullName evidence="2">Uncharacterized protein</fullName>
    </submittedName>
</protein>
<feature type="transmembrane region" description="Helical" evidence="1">
    <location>
        <begin position="61"/>
        <end position="79"/>
    </location>
</feature>
<keyword evidence="1" id="KW-1133">Transmembrane helix</keyword>
<keyword evidence="1" id="KW-0472">Membrane</keyword>
<accession>D0W550</accession>
<comment type="caution">
    <text evidence="2">The sequence shown here is derived from an EMBL/GenBank/DDBJ whole genome shotgun (WGS) entry which is preliminary data.</text>
</comment>
<reference evidence="2 3" key="1">
    <citation type="submission" date="2009-10" db="EMBL/GenBank/DDBJ databases">
        <authorList>
            <person name="Weinstock G."/>
            <person name="Sodergren E."/>
            <person name="Clifton S."/>
            <person name="Fulton L."/>
            <person name="Fulton B."/>
            <person name="Courtney L."/>
            <person name="Fronick C."/>
            <person name="Harrison M."/>
            <person name="Strong C."/>
            <person name="Farmer C."/>
            <person name="Delahaunty K."/>
            <person name="Markovic C."/>
            <person name="Hall O."/>
            <person name="Minx P."/>
            <person name="Tomlinson C."/>
            <person name="Mitreva M."/>
            <person name="Nelson J."/>
            <person name="Hou S."/>
            <person name="Wollam A."/>
            <person name="Pepin K.H."/>
            <person name="Johnson M."/>
            <person name="Bhonagiri V."/>
            <person name="Nash W.E."/>
            <person name="Warren W."/>
            <person name="Chinwalla A."/>
            <person name="Mardis E.R."/>
            <person name="Wilson R.K."/>
        </authorList>
    </citation>
    <scope>NUCLEOTIDE SEQUENCE [LARGE SCALE GENOMIC DNA]</scope>
    <source>
        <strain evidence="2 3">ATCC 14685</strain>
    </source>
</reference>
<sequence>MNYGNKNFLSCRPLQPIQGTIRASVIFSKFNISTLLRQAELHLKDKGRSLLNIFLFHKNQILIINCILFFITCFSSPLFL</sequence>
<name>D0W550_NEICI</name>
<evidence type="ECO:0000313" key="3">
    <source>
        <dbReference type="Proteomes" id="UP000003294"/>
    </source>
</evidence>
<dbReference type="EMBL" id="ACDY02000012">
    <property type="protein sequence ID" value="EEZ71049.1"/>
    <property type="molecule type" value="Genomic_DNA"/>
</dbReference>